<keyword evidence="3" id="KW-0028">Amino-acid biosynthesis</keyword>
<organism evidence="6 7">
    <name type="scientific">Oceanobacillus indicireducens</name>
    <dbReference type="NCBI Taxonomy" id="1004261"/>
    <lineage>
        <taxon>Bacteria</taxon>
        <taxon>Bacillati</taxon>
        <taxon>Bacillota</taxon>
        <taxon>Bacilli</taxon>
        <taxon>Bacillales</taxon>
        <taxon>Bacillaceae</taxon>
        <taxon>Oceanobacillus</taxon>
    </lineage>
</organism>
<keyword evidence="7" id="KW-1185">Reference proteome</keyword>
<dbReference type="GO" id="GO:0000162">
    <property type="term" value="P:L-tryptophan biosynthetic process"/>
    <property type="evidence" value="ECO:0007669"/>
    <property type="project" value="UniProtKB-KW"/>
</dbReference>
<dbReference type="InterPro" id="IPR035902">
    <property type="entry name" value="Nuc_phospho_transferase"/>
</dbReference>
<dbReference type="GO" id="GO:0004048">
    <property type="term" value="F:anthranilate phosphoribosyltransferase activity"/>
    <property type="evidence" value="ECO:0007669"/>
    <property type="project" value="InterPro"/>
</dbReference>
<dbReference type="SUPFAM" id="SSF52418">
    <property type="entry name" value="Nucleoside phosphorylase/phosphoribosyltransferase catalytic domain"/>
    <property type="match status" value="1"/>
</dbReference>
<dbReference type="AlphaFoldDB" id="A0A917XU03"/>
<dbReference type="Gene3D" id="3.40.1030.10">
    <property type="entry name" value="Nucleoside phosphorylase/phosphoribosyltransferase catalytic domain"/>
    <property type="match status" value="1"/>
</dbReference>
<dbReference type="Proteomes" id="UP000624041">
    <property type="component" value="Unassembled WGS sequence"/>
</dbReference>
<keyword evidence="3" id="KW-0822">Tryptophan biosynthesis</keyword>
<dbReference type="EMBL" id="BMOS01000003">
    <property type="protein sequence ID" value="GGN51837.1"/>
    <property type="molecule type" value="Genomic_DNA"/>
</dbReference>
<name>A0A917XU03_9BACI</name>
<keyword evidence="1" id="KW-0328">Glycosyltransferase</keyword>
<evidence type="ECO:0000256" key="2">
    <source>
        <dbReference type="ARBA" id="ARBA00022679"/>
    </source>
</evidence>
<evidence type="ECO:0000313" key="6">
    <source>
        <dbReference type="EMBL" id="GGN51837.1"/>
    </source>
</evidence>
<comment type="caution">
    <text evidence="6">The sequence shown here is derived from an EMBL/GenBank/DDBJ whole genome shotgun (WGS) entry which is preliminary data.</text>
</comment>
<dbReference type="GO" id="GO:0005829">
    <property type="term" value="C:cytosol"/>
    <property type="evidence" value="ECO:0007669"/>
    <property type="project" value="TreeGrafter"/>
</dbReference>
<evidence type="ECO:0000256" key="1">
    <source>
        <dbReference type="ARBA" id="ARBA00022676"/>
    </source>
</evidence>
<protein>
    <recommendedName>
        <fullName evidence="5">Glycosyl transferase family 3 domain-containing protein</fullName>
    </recommendedName>
</protein>
<reference evidence="6" key="1">
    <citation type="journal article" date="2014" name="Int. J. Syst. Evol. Microbiol.">
        <title>Complete genome sequence of Corynebacterium casei LMG S-19264T (=DSM 44701T), isolated from a smear-ripened cheese.</title>
        <authorList>
            <consortium name="US DOE Joint Genome Institute (JGI-PGF)"/>
            <person name="Walter F."/>
            <person name="Albersmeier A."/>
            <person name="Kalinowski J."/>
            <person name="Ruckert C."/>
        </authorList>
    </citation>
    <scope>NUCLEOTIDE SEQUENCE</scope>
    <source>
        <strain evidence="6">JCM 17251</strain>
    </source>
</reference>
<reference evidence="6" key="2">
    <citation type="submission" date="2020-09" db="EMBL/GenBank/DDBJ databases">
        <authorList>
            <person name="Sun Q."/>
            <person name="Ohkuma M."/>
        </authorList>
    </citation>
    <scope>NUCLEOTIDE SEQUENCE</scope>
    <source>
        <strain evidence="6">JCM 17251</strain>
    </source>
</reference>
<dbReference type="Pfam" id="PF00591">
    <property type="entry name" value="Glycos_transf_3"/>
    <property type="match status" value="1"/>
</dbReference>
<dbReference type="PANTHER" id="PTHR43285">
    <property type="entry name" value="ANTHRANILATE PHOSPHORIBOSYLTRANSFERASE"/>
    <property type="match status" value="1"/>
</dbReference>
<dbReference type="InterPro" id="IPR005940">
    <property type="entry name" value="Anthranilate_Pribosyl_Tfrase"/>
</dbReference>
<feature type="domain" description="Glycosyl transferase family 3" evidence="5">
    <location>
        <begin position="2"/>
        <end position="49"/>
    </location>
</feature>
<accession>A0A917XU03</accession>
<gene>
    <name evidence="6" type="ORF">GCM10007971_06740</name>
</gene>
<proteinExistence type="predicted"/>
<evidence type="ECO:0000313" key="7">
    <source>
        <dbReference type="Proteomes" id="UP000624041"/>
    </source>
</evidence>
<evidence type="ECO:0000256" key="4">
    <source>
        <dbReference type="ARBA" id="ARBA00023141"/>
    </source>
</evidence>
<sequence length="64" mass="6899">MSVLKGEPGAYFDTVLLNAGIGIYTSRKTDSIQAGIELARESILSGSALERLERLVSFSEKIPV</sequence>
<evidence type="ECO:0000256" key="3">
    <source>
        <dbReference type="ARBA" id="ARBA00022822"/>
    </source>
</evidence>
<keyword evidence="2" id="KW-0808">Transferase</keyword>
<evidence type="ECO:0000259" key="5">
    <source>
        <dbReference type="Pfam" id="PF00591"/>
    </source>
</evidence>
<dbReference type="InterPro" id="IPR000312">
    <property type="entry name" value="Glycosyl_Trfase_fam3"/>
</dbReference>
<dbReference type="PANTHER" id="PTHR43285:SF2">
    <property type="entry name" value="ANTHRANILATE PHOSPHORIBOSYLTRANSFERASE"/>
    <property type="match status" value="1"/>
</dbReference>
<keyword evidence="4" id="KW-0057">Aromatic amino acid biosynthesis</keyword>